<feature type="domain" description="Ribosomal RNA adenine methylase transferase N-terminal" evidence="7">
    <location>
        <begin position="22"/>
        <end position="182"/>
    </location>
</feature>
<keyword evidence="2 5" id="KW-0808">Transferase</keyword>
<keyword evidence="3 5" id="KW-0949">S-adenosyl-L-methionine</keyword>
<accession>A0ABS3WN65</accession>
<evidence type="ECO:0000256" key="4">
    <source>
        <dbReference type="ARBA" id="ARBA00022884"/>
    </source>
</evidence>
<evidence type="ECO:0000256" key="2">
    <source>
        <dbReference type="ARBA" id="ARBA00022679"/>
    </source>
</evidence>
<feature type="region of interest" description="Disordered" evidence="6">
    <location>
        <begin position="215"/>
        <end position="262"/>
    </location>
</feature>
<keyword evidence="4 5" id="KW-0694">RNA-binding</keyword>
<dbReference type="PANTHER" id="PTHR11727">
    <property type="entry name" value="DIMETHYLADENOSINE TRANSFERASE"/>
    <property type="match status" value="1"/>
</dbReference>
<feature type="compositionally biased region" description="Gly residues" evidence="6">
    <location>
        <begin position="223"/>
        <end position="250"/>
    </location>
</feature>
<evidence type="ECO:0000259" key="7">
    <source>
        <dbReference type="SMART" id="SM00650"/>
    </source>
</evidence>
<feature type="compositionally biased region" description="Basic residues" evidence="6">
    <location>
        <begin position="329"/>
        <end position="338"/>
    </location>
</feature>
<keyword evidence="9" id="KW-1185">Reference proteome</keyword>
<proteinExistence type="inferred from homology"/>
<dbReference type="PROSITE" id="PS51689">
    <property type="entry name" value="SAM_RNA_A_N6_MT"/>
    <property type="match status" value="1"/>
</dbReference>
<dbReference type="NCBIfam" id="NF000499">
    <property type="entry name" value="Erm23S_rRNA_broad"/>
    <property type="match status" value="1"/>
</dbReference>
<dbReference type="Proteomes" id="UP001518976">
    <property type="component" value="Unassembled WGS sequence"/>
</dbReference>
<feature type="region of interest" description="Disordered" evidence="6">
    <location>
        <begin position="301"/>
        <end position="338"/>
    </location>
</feature>
<dbReference type="InterPro" id="IPR029063">
    <property type="entry name" value="SAM-dependent_MTases_sf"/>
</dbReference>
<protein>
    <submittedName>
        <fullName evidence="8">23S ribosomal RNA methyltransferase Erm</fullName>
    </submittedName>
</protein>
<name>A0ABS3WN65_9ACTN</name>
<dbReference type="GO" id="GO:0032259">
    <property type="term" value="P:methylation"/>
    <property type="evidence" value="ECO:0007669"/>
    <property type="project" value="UniProtKB-KW"/>
</dbReference>
<feature type="binding site" evidence="5">
    <location>
        <position position="17"/>
    </location>
    <ligand>
        <name>S-adenosyl-L-methionine</name>
        <dbReference type="ChEBI" id="CHEBI:59789"/>
    </ligand>
</feature>
<dbReference type="InterPro" id="IPR001737">
    <property type="entry name" value="KsgA/Erm"/>
</dbReference>
<dbReference type="Gene3D" id="3.40.50.150">
    <property type="entry name" value="Vaccinia Virus protein VP39"/>
    <property type="match status" value="1"/>
</dbReference>
<evidence type="ECO:0000313" key="8">
    <source>
        <dbReference type="EMBL" id="MBO8184559.1"/>
    </source>
</evidence>
<reference evidence="8 9" key="1">
    <citation type="submission" date="2021-02" db="EMBL/GenBank/DDBJ databases">
        <title>Streptomyces spirodelae sp. nov., isolated from duckweed.</title>
        <authorList>
            <person name="Saimee Y."/>
            <person name="Duangmal K."/>
        </authorList>
    </citation>
    <scope>NUCLEOTIDE SEQUENCE [LARGE SCALE GENOMIC DNA]</scope>
    <source>
        <strain evidence="8 9">DW4-2</strain>
    </source>
</reference>
<dbReference type="SMART" id="SM00650">
    <property type="entry name" value="rADc"/>
    <property type="match status" value="1"/>
</dbReference>
<comment type="caution">
    <text evidence="8">The sequence shown here is derived from an EMBL/GenBank/DDBJ whole genome shotgun (WGS) entry which is preliminary data.</text>
</comment>
<feature type="binding site" evidence="5">
    <location>
        <position position="15"/>
    </location>
    <ligand>
        <name>S-adenosyl-L-methionine</name>
        <dbReference type="ChEBI" id="CHEBI:59789"/>
    </ligand>
</feature>
<comment type="similarity">
    <text evidence="5">Belongs to the class I-like SAM-binding methyltransferase superfamily. rRNA adenine N(6)-methyltransferase family.</text>
</comment>
<dbReference type="InterPro" id="IPR020596">
    <property type="entry name" value="rRNA_Ade_Mease_Trfase_CS"/>
</dbReference>
<evidence type="ECO:0000313" key="9">
    <source>
        <dbReference type="Proteomes" id="UP001518976"/>
    </source>
</evidence>
<organism evidence="8 9">
    <name type="scientific">Streptomyces spirodelae</name>
    <dbReference type="NCBI Taxonomy" id="2812904"/>
    <lineage>
        <taxon>Bacteria</taxon>
        <taxon>Bacillati</taxon>
        <taxon>Actinomycetota</taxon>
        <taxon>Actinomycetes</taxon>
        <taxon>Kitasatosporales</taxon>
        <taxon>Streptomycetaceae</taxon>
        <taxon>Streptomyces</taxon>
    </lineage>
</organism>
<feature type="binding site" evidence="5">
    <location>
        <position position="41"/>
    </location>
    <ligand>
        <name>S-adenosyl-L-methionine</name>
        <dbReference type="ChEBI" id="CHEBI:59789"/>
    </ligand>
</feature>
<gene>
    <name evidence="8" type="primary">erm</name>
    <name evidence="8" type="ORF">JW592_03575</name>
</gene>
<dbReference type="SUPFAM" id="SSF53335">
    <property type="entry name" value="S-adenosyl-L-methionine-dependent methyltransferases"/>
    <property type="match status" value="1"/>
</dbReference>
<dbReference type="Pfam" id="PF00398">
    <property type="entry name" value="RrnaAD"/>
    <property type="match status" value="1"/>
</dbReference>
<feature type="binding site" evidence="5">
    <location>
        <position position="85"/>
    </location>
    <ligand>
        <name>S-adenosyl-L-methionine</name>
        <dbReference type="ChEBI" id="CHEBI:59789"/>
    </ligand>
</feature>
<evidence type="ECO:0000256" key="3">
    <source>
        <dbReference type="ARBA" id="ARBA00022691"/>
    </source>
</evidence>
<keyword evidence="1 5" id="KW-0489">Methyltransferase</keyword>
<dbReference type="GO" id="GO:0008168">
    <property type="term" value="F:methyltransferase activity"/>
    <property type="evidence" value="ECO:0007669"/>
    <property type="project" value="UniProtKB-KW"/>
</dbReference>
<feature type="binding site" evidence="5">
    <location>
        <position position="62"/>
    </location>
    <ligand>
        <name>S-adenosyl-L-methionine</name>
        <dbReference type="ChEBI" id="CHEBI:59789"/>
    </ligand>
</feature>
<dbReference type="InterPro" id="IPR020598">
    <property type="entry name" value="rRNA_Ade_methylase_Trfase_N"/>
</dbReference>
<dbReference type="PANTHER" id="PTHR11727:SF7">
    <property type="entry name" value="DIMETHYLADENOSINE TRANSFERASE-RELATED"/>
    <property type="match status" value="1"/>
</dbReference>
<evidence type="ECO:0000256" key="5">
    <source>
        <dbReference type="PROSITE-ProRule" id="PRU01026"/>
    </source>
</evidence>
<feature type="binding site" evidence="5">
    <location>
        <position position="101"/>
    </location>
    <ligand>
        <name>S-adenosyl-L-methionine</name>
        <dbReference type="ChEBI" id="CHEBI:59789"/>
    </ligand>
</feature>
<dbReference type="EMBL" id="JAFFZN010000002">
    <property type="protein sequence ID" value="MBO8184559.1"/>
    <property type="molecule type" value="Genomic_DNA"/>
</dbReference>
<dbReference type="PROSITE" id="PS01131">
    <property type="entry name" value="RRNA_A_DIMETH"/>
    <property type="match status" value="1"/>
</dbReference>
<sequence>MPLPRHEGRHELGQNFLTDPATISAFVALVARTEGPVVEIGGGDGALTVPLQRLGRPLTVLEADSRTAARLRRRTAAPTTVLHADFLRWKAPRAPHVLVGNLPFHRTTAMLRRILHASDWTDAVLLVQWEVARRRAGVGGATMMTAQWWPWYDFRLVQRVPAAAFRPRPGVDGGLLTVSRRTEPLLAPHERHRYQDFVHRVFTGSGRGLIEIIPRAARDRGGPRGTGRGAGGGAGRGTAGGAGRDAGGAGREARGGDGRGAALPRGRLLAWLRGHGIRPGALPKSLTAVQWTELYHLADRSTGADAAPAPGTRADTPAHRSRAREGTRARRRKTVSGE</sequence>
<evidence type="ECO:0000256" key="6">
    <source>
        <dbReference type="SAM" id="MobiDB-lite"/>
    </source>
</evidence>
<evidence type="ECO:0000256" key="1">
    <source>
        <dbReference type="ARBA" id="ARBA00022603"/>
    </source>
</evidence>